<feature type="transmembrane region" description="Helical" evidence="1">
    <location>
        <begin position="249"/>
        <end position="267"/>
    </location>
</feature>
<sequence>MDIHRTAAFNRPLDLNNTGNFLILLITASVIPASVIYHYFSTESLMSAVLSGFRTGIIVFLTWAVSRELDPDNDLSAFVAVTLVLIFIPLLGQASVLPIFWILLILRTLNRSSGVRPGVLDMFFILILGTLLTSTVSWIYGVLTTLGLLLDSKLPPSDRIHFWAGIFMGIITLLSVLPEGLILPNISFSTLPILIIVAILFLPVIMGSSEIKSIADRTEEKLDPTRVMMAQLMALVVVLSFSLTEVHGWLYAMYCVLAGTGLYRIFFRKLLPEEL</sequence>
<feature type="transmembrane region" description="Helical" evidence="1">
    <location>
        <begin position="123"/>
        <end position="150"/>
    </location>
</feature>
<dbReference type="EMBL" id="CP058215">
    <property type="protein sequence ID" value="QLC50817.1"/>
    <property type="molecule type" value="Genomic_DNA"/>
</dbReference>
<dbReference type="RefSeq" id="WP_176965872.1">
    <property type="nucleotide sequence ID" value="NZ_CP058215.1"/>
</dbReference>
<feature type="transmembrane region" description="Helical" evidence="1">
    <location>
        <begin position="188"/>
        <end position="206"/>
    </location>
</feature>
<evidence type="ECO:0000256" key="1">
    <source>
        <dbReference type="SAM" id="Phobius"/>
    </source>
</evidence>
<proteinExistence type="predicted"/>
<reference evidence="2 3" key="1">
    <citation type="submission" date="2020-06" db="EMBL/GenBank/DDBJ databases">
        <title>Methanolobus halotolerans sp. nov., isolated from a saline lake Tus in Siberia.</title>
        <authorList>
            <person name="Shen Y."/>
            <person name="Chen S.-C."/>
            <person name="Lai M.-C."/>
            <person name="Huang H.-H."/>
            <person name="Chiu H.-H."/>
            <person name="Tang S.-L."/>
            <person name="Rogozin D.Y."/>
            <person name="Degermendzhy A.G."/>
        </authorList>
    </citation>
    <scope>NUCLEOTIDE SEQUENCE [LARGE SCALE GENOMIC DNA]</scope>
    <source>
        <strain evidence="2 3">DSM 21339</strain>
    </source>
</reference>
<keyword evidence="1" id="KW-0472">Membrane</keyword>
<keyword evidence="1" id="KW-1133">Transmembrane helix</keyword>
<dbReference type="Proteomes" id="UP000509594">
    <property type="component" value="Chromosome"/>
</dbReference>
<feature type="transmembrane region" description="Helical" evidence="1">
    <location>
        <begin position="21"/>
        <end position="40"/>
    </location>
</feature>
<keyword evidence="3" id="KW-1185">Reference proteome</keyword>
<evidence type="ECO:0000313" key="2">
    <source>
        <dbReference type="EMBL" id="QLC50817.1"/>
    </source>
</evidence>
<feature type="transmembrane region" description="Helical" evidence="1">
    <location>
        <begin position="227"/>
        <end position="243"/>
    </location>
</feature>
<accession>A0A7D5E9Y4</accession>
<evidence type="ECO:0000313" key="3">
    <source>
        <dbReference type="Proteomes" id="UP000509594"/>
    </source>
</evidence>
<gene>
    <name evidence="2" type="ORF">HWN40_11530</name>
</gene>
<protein>
    <submittedName>
        <fullName evidence="2">Uncharacterized protein</fullName>
    </submittedName>
</protein>
<name>A0A7D5E9Y4_9EURY</name>
<dbReference type="AlphaFoldDB" id="A0A7D5E9Y4"/>
<dbReference type="OrthoDB" id="142416at2157"/>
<feature type="transmembrane region" description="Helical" evidence="1">
    <location>
        <begin position="162"/>
        <end position="182"/>
    </location>
</feature>
<dbReference type="GeneID" id="55822315"/>
<feature type="transmembrane region" description="Helical" evidence="1">
    <location>
        <begin position="77"/>
        <end position="103"/>
    </location>
</feature>
<keyword evidence="1" id="KW-0812">Transmembrane</keyword>
<feature type="transmembrane region" description="Helical" evidence="1">
    <location>
        <begin position="46"/>
        <end position="65"/>
    </location>
</feature>
<organism evidence="2 3">
    <name type="scientific">Methanolobus zinderi</name>
    <dbReference type="NCBI Taxonomy" id="536044"/>
    <lineage>
        <taxon>Archaea</taxon>
        <taxon>Methanobacteriati</taxon>
        <taxon>Methanobacteriota</taxon>
        <taxon>Stenosarchaea group</taxon>
        <taxon>Methanomicrobia</taxon>
        <taxon>Methanosarcinales</taxon>
        <taxon>Methanosarcinaceae</taxon>
        <taxon>Methanolobus</taxon>
    </lineage>
</organism>
<dbReference type="KEGG" id="mzi:HWN40_11530"/>